<proteinExistence type="predicted"/>
<evidence type="ECO:0000256" key="1">
    <source>
        <dbReference type="SAM" id="Phobius"/>
    </source>
</evidence>
<evidence type="ECO:0000313" key="2">
    <source>
        <dbReference type="EMBL" id="KRM71720.1"/>
    </source>
</evidence>
<dbReference type="Proteomes" id="UP000051672">
    <property type="component" value="Unassembled WGS sequence"/>
</dbReference>
<keyword evidence="1" id="KW-1133">Transmembrane helix</keyword>
<keyword evidence="3" id="KW-1185">Reference proteome</keyword>
<dbReference type="RefSeq" id="WP_057894665.1">
    <property type="nucleotide sequence ID" value="NZ_AYZQ01000003.1"/>
</dbReference>
<dbReference type="STRING" id="1423727.FC34_GL001379"/>
<organism evidence="2 3">
    <name type="scientific">Lacticaseibacillus brantae DSM 23927</name>
    <dbReference type="NCBI Taxonomy" id="1423727"/>
    <lineage>
        <taxon>Bacteria</taxon>
        <taxon>Bacillati</taxon>
        <taxon>Bacillota</taxon>
        <taxon>Bacilli</taxon>
        <taxon>Lactobacillales</taxon>
        <taxon>Lactobacillaceae</taxon>
        <taxon>Lacticaseibacillus</taxon>
    </lineage>
</organism>
<reference evidence="2 3" key="1">
    <citation type="journal article" date="2015" name="Genome Announc.">
        <title>Expanding the biotechnology potential of lactobacilli through comparative genomics of 213 strains and associated genera.</title>
        <authorList>
            <person name="Sun Z."/>
            <person name="Harris H.M."/>
            <person name="McCann A."/>
            <person name="Guo C."/>
            <person name="Argimon S."/>
            <person name="Zhang W."/>
            <person name="Yang X."/>
            <person name="Jeffery I.B."/>
            <person name="Cooney J.C."/>
            <person name="Kagawa T.F."/>
            <person name="Liu W."/>
            <person name="Song Y."/>
            <person name="Salvetti E."/>
            <person name="Wrobel A."/>
            <person name="Rasinkangas P."/>
            <person name="Parkhill J."/>
            <person name="Rea M.C."/>
            <person name="O'Sullivan O."/>
            <person name="Ritari J."/>
            <person name="Douillard F.P."/>
            <person name="Paul Ross R."/>
            <person name="Yang R."/>
            <person name="Briner A.E."/>
            <person name="Felis G.E."/>
            <person name="de Vos W.M."/>
            <person name="Barrangou R."/>
            <person name="Klaenhammer T.R."/>
            <person name="Caufield P.W."/>
            <person name="Cui Y."/>
            <person name="Zhang H."/>
            <person name="O'Toole P.W."/>
        </authorList>
    </citation>
    <scope>NUCLEOTIDE SEQUENCE [LARGE SCALE GENOMIC DNA]</scope>
    <source>
        <strain evidence="2 3">DSM 23927</strain>
    </source>
</reference>
<dbReference type="AlphaFoldDB" id="A0A0R2AWE4"/>
<sequence length="164" mass="19369">MMREQVYVIMTFMGTWLLYGFSLYQGALELTDQKRIVDKLKDTTPYPKVSPWYWILPPLKLKRERQRLQRILHDRINEQEEAADLFSFFNRATAWFYIALAGILNGVASTGALMAQYLPSGSIWFSVALDVLMVVIGVLHVRYRLAHWRGQRMRARFFRNPHDR</sequence>
<evidence type="ECO:0000313" key="3">
    <source>
        <dbReference type="Proteomes" id="UP000051672"/>
    </source>
</evidence>
<feature type="transmembrane region" description="Helical" evidence="1">
    <location>
        <begin position="123"/>
        <end position="143"/>
    </location>
</feature>
<feature type="transmembrane region" description="Helical" evidence="1">
    <location>
        <begin position="6"/>
        <end position="24"/>
    </location>
</feature>
<dbReference type="OrthoDB" id="3231851at2"/>
<comment type="caution">
    <text evidence="2">The sequence shown here is derived from an EMBL/GenBank/DDBJ whole genome shotgun (WGS) entry which is preliminary data.</text>
</comment>
<accession>A0A0R2AWE4</accession>
<keyword evidence="1" id="KW-0472">Membrane</keyword>
<protein>
    <recommendedName>
        <fullName evidence="4">Glycosyl-4,4'-diaponeurosporenoate acyltransferase</fullName>
    </recommendedName>
</protein>
<evidence type="ECO:0008006" key="4">
    <source>
        <dbReference type="Google" id="ProtNLM"/>
    </source>
</evidence>
<gene>
    <name evidence="2" type="ORF">FC34_GL001379</name>
</gene>
<keyword evidence="1" id="KW-0812">Transmembrane</keyword>
<feature type="transmembrane region" description="Helical" evidence="1">
    <location>
        <begin position="94"/>
        <end position="117"/>
    </location>
</feature>
<dbReference type="EMBL" id="AYZQ01000003">
    <property type="protein sequence ID" value="KRM71720.1"/>
    <property type="molecule type" value="Genomic_DNA"/>
</dbReference>
<dbReference type="PATRIC" id="fig|1423727.3.peg.1399"/>
<name>A0A0R2AWE4_9LACO</name>